<evidence type="ECO:0000313" key="2">
    <source>
        <dbReference type="EMBL" id="EKC36107.1"/>
    </source>
</evidence>
<dbReference type="GO" id="GO:0016491">
    <property type="term" value="F:oxidoreductase activity"/>
    <property type="evidence" value="ECO:0007669"/>
    <property type="project" value="InterPro"/>
</dbReference>
<dbReference type="Pfam" id="PF02317">
    <property type="entry name" value="Octopine_DH"/>
    <property type="match status" value="1"/>
</dbReference>
<dbReference type="InterPro" id="IPR036291">
    <property type="entry name" value="NAD(P)-bd_dom_sf"/>
</dbReference>
<name>K1QH56_MAGGI</name>
<organism evidence="2">
    <name type="scientific">Magallana gigas</name>
    <name type="common">Pacific oyster</name>
    <name type="synonym">Crassostrea gigas</name>
    <dbReference type="NCBI Taxonomy" id="29159"/>
    <lineage>
        <taxon>Eukaryota</taxon>
        <taxon>Metazoa</taxon>
        <taxon>Spiralia</taxon>
        <taxon>Lophotrochozoa</taxon>
        <taxon>Mollusca</taxon>
        <taxon>Bivalvia</taxon>
        <taxon>Autobranchia</taxon>
        <taxon>Pteriomorphia</taxon>
        <taxon>Ostreida</taxon>
        <taxon>Ostreoidea</taxon>
        <taxon>Ostreidae</taxon>
        <taxon>Magallana</taxon>
    </lineage>
</organism>
<reference evidence="2" key="1">
    <citation type="journal article" date="2012" name="Nature">
        <title>The oyster genome reveals stress adaptation and complexity of shell formation.</title>
        <authorList>
            <person name="Zhang G."/>
            <person name="Fang X."/>
            <person name="Guo X."/>
            <person name="Li L."/>
            <person name="Luo R."/>
            <person name="Xu F."/>
            <person name="Yang P."/>
            <person name="Zhang L."/>
            <person name="Wang X."/>
            <person name="Qi H."/>
            <person name="Xiong Z."/>
            <person name="Que H."/>
            <person name="Xie Y."/>
            <person name="Holland P.W."/>
            <person name="Paps J."/>
            <person name="Zhu Y."/>
            <person name="Wu F."/>
            <person name="Chen Y."/>
            <person name="Wang J."/>
            <person name="Peng C."/>
            <person name="Meng J."/>
            <person name="Yang L."/>
            <person name="Liu J."/>
            <person name="Wen B."/>
            <person name="Zhang N."/>
            <person name="Huang Z."/>
            <person name="Zhu Q."/>
            <person name="Feng Y."/>
            <person name="Mount A."/>
            <person name="Hedgecock D."/>
            <person name="Xu Z."/>
            <person name="Liu Y."/>
            <person name="Domazet-Loso T."/>
            <person name="Du Y."/>
            <person name="Sun X."/>
            <person name="Zhang S."/>
            <person name="Liu B."/>
            <person name="Cheng P."/>
            <person name="Jiang X."/>
            <person name="Li J."/>
            <person name="Fan D."/>
            <person name="Wang W."/>
            <person name="Fu W."/>
            <person name="Wang T."/>
            <person name="Wang B."/>
            <person name="Zhang J."/>
            <person name="Peng Z."/>
            <person name="Li Y."/>
            <person name="Li N."/>
            <person name="Wang J."/>
            <person name="Chen M."/>
            <person name="He Y."/>
            <person name="Tan F."/>
            <person name="Song X."/>
            <person name="Zheng Q."/>
            <person name="Huang R."/>
            <person name="Yang H."/>
            <person name="Du X."/>
            <person name="Chen L."/>
            <person name="Yang M."/>
            <person name="Gaffney P.M."/>
            <person name="Wang S."/>
            <person name="Luo L."/>
            <person name="She Z."/>
            <person name="Ming Y."/>
            <person name="Huang W."/>
            <person name="Zhang S."/>
            <person name="Huang B."/>
            <person name="Zhang Y."/>
            <person name="Qu T."/>
            <person name="Ni P."/>
            <person name="Miao G."/>
            <person name="Wang J."/>
            <person name="Wang Q."/>
            <person name="Steinberg C.E."/>
            <person name="Wang H."/>
            <person name="Li N."/>
            <person name="Qian L."/>
            <person name="Zhang G."/>
            <person name="Li Y."/>
            <person name="Yang H."/>
            <person name="Liu X."/>
            <person name="Wang J."/>
            <person name="Yin Y."/>
            <person name="Wang J."/>
        </authorList>
    </citation>
    <scope>NUCLEOTIDE SEQUENCE [LARGE SCALE GENOMIC DNA]</scope>
    <source>
        <strain evidence="2">05x7-T-G4-1.051#20</strain>
    </source>
</reference>
<gene>
    <name evidence="2" type="ORF">CGI_10024830</name>
</gene>
<dbReference type="InterPro" id="IPR008927">
    <property type="entry name" value="6-PGluconate_DH-like_C_sf"/>
</dbReference>
<accession>K1QH56</accession>
<dbReference type="PANTHER" id="PTHR38015">
    <property type="entry name" value="BLR6086 PROTEIN"/>
    <property type="match status" value="1"/>
</dbReference>
<dbReference type="PANTHER" id="PTHR38015:SF1">
    <property type="entry name" value="OPINE DEHYDROGENASE DOMAIN-CONTAINING PROTEIN"/>
    <property type="match status" value="1"/>
</dbReference>
<dbReference type="Gene3D" id="3.40.50.720">
    <property type="entry name" value="NAD(P)-binding Rossmann-like Domain"/>
    <property type="match status" value="1"/>
</dbReference>
<dbReference type="InterPro" id="IPR013328">
    <property type="entry name" value="6PGD_dom2"/>
</dbReference>
<dbReference type="Gene3D" id="1.10.1040.10">
    <property type="entry name" value="N-(1-d-carboxylethyl)-l-norvaline Dehydrogenase, domain 2"/>
    <property type="match status" value="1"/>
</dbReference>
<feature type="domain" description="Opine dehydrogenase" evidence="1">
    <location>
        <begin position="200"/>
        <end position="344"/>
    </location>
</feature>
<proteinExistence type="predicted"/>
<dbReference type="InParanoid" id="K1QH56"/>
<protein>
    <submittedName>
        <fullName evidence="2">Uncharacterized protein y4xO</fullName>
    </submittedName>
</protein>
<dbReference type="SUPFAM" id="SSF51735">
    <property type="entry name" value="NAD(P)-binding Rossmann-fold domains"/>
    <property type="match status" value="1"/>
</dbReference>
<dbReference type="EMBL" id="JH816692">
    <property type="protein sequence ID" value="EKC36107.1"/>
    <property type="molecule type" value="Genomic_DNA"/>
</dbReference>
<dbReference type="SUPFAM" id="SSF48179">
    <property type="entry name" value="6-phosphogluconate dehydrogenase C-terminal domain-like"/>
    <property type="match status" value="1"/>
</dbReference>
<evidence type="ECO:0000259" key="1">
    <source>
        <dbReference type="Pfam" id="PF02317"/>
    </source>
</evidence>
<dbReference type="InterPro" id="IPR003421">
    <property type="entry name" value="Opine_DH"/>
</dbReference>
<sequence>MAEKVVVLTVGGGSGAHCLAGLAATKPDIESRVLNLYCNKAEQWAAMSNLGLLITVRNDDGSKHLIQSKPLMVTKNPQNAVTGVDYIFIVVPAFAHAQYLEAIAPYIDDNTVIVGLPGQSGFEFECINLLGDKAKRCTVITFESLPWACRLNEFGKRVEILGIKDTLKASLLKGEQCFETRPILELSQYIFGDRPKLKCVQNYIAITLMADSTVHPPIMYGKWSQWDGEPLSEKPLFYKGIDERQAELLSGVSNECLATARTIKKRVPGLDMSDVIHVFDWYLKHYSSHITDKSNLMTVMRTNKAYDGLFHPMKEENPGKYVPDFTYRYLREDVPMGIVPIKGIFRRGDHVVSEQTK</sequence>
<dbReference type="AlphaFoldDB" id="K1QH56"/>
<dbReference type="InterPro" id="IPR051729">
    <property type="entry name" value="Opine/Lysopine_DH"/>
</dbReference>
<dbReference type="HOGENOM" id="CLU_041606_1_0_1"/>